<sequence>MPTEACLEEFETLTAIFLDEIKIGDEQPNGETKVSMVLFPATGDDLESKYVTLTLELTLAPEYPKVSPLIRLRNPRGLSETMLDTLYRNMKECCAERLESQMIYELIDMAKEFLTMNNRPASECPICLLSFTPCDIFFRSQCFHHFHSNCLGRYLQNLMQVAASGEHLPKEIPGKTCPVCREILEEDIDIQKLLDSPPPFEESLEVADGHDILDEWHAQQDRLKVMFDKQKSQGGIIDLTEIDRKRLVISSPRVADSESPSSSSDSGTGGEGELLVLQKNVAGGAALPQAHIPAKDCTAPPPPSRTKAYHHPKEKTNPTHNHVRSHSQQNGQMKQLVEGKPSTAVQEAPVPSGKTSPTFGRHHHGHHREDGRRKGGRSGEGRRRYK</sequence>
<organism evidence="7 8">
    <name type="scientific">Orchesella cincta</name>
    <name type="common">Springtail</name>
    <name type="synonym">Podura cincta</name>
    <dbReference type="NCBI Taxonomy" id="48709"/>
    <lineage>
        <taxon>Eukaryota</taxon>
        <taxon>Metazoa</taxon>
        <taxon>Ecdysozoa</taxon>
        <taxon>Arthropoda</taxon>
        <taxon>Hexapoda</taxon>
        <taxon>Collembola</taxon>
        <taxon>Entomobryomorpha</taxon>
        <taxon>Entomobryoidea</taxon>
        <taxon>Orchesellidae</taxon>
        <taxon>Orchesellinae</taxon>
        <taxon>Orchesella</taxon>
    </lineage>
</organism>
<feature type="domain" description="RWD" evidence="6">
    <location>
        <begin position="8"/>
        <end position="117"/>
    </location>
</feature>
<dbReference type="GO" id="GO:0016567">
    <property type="term" value="P:protein ubiquitination"/>
    <property type="evidence" value="ECO:0007669"/>
    <property type="project" value="TreeGrafter"/>
</dbReference>
<dbReference type="PANTHER" id="PTHR13198">
    <property type="entry name" value="RING FINGER PROTEIN 25"/>
    <property type="match status" value="1"/>
</dbReference>
<evidence type="ECO:0000259" key="5">
    <source>
        <dbReference type="PROSITE" id="PS50089"/>
    </source>
</evidence>
<dbReference type="SUPFAM" id="SSF57850">
    <property type="entry name" value="RING/U-box"/>
    <property type="match status" value="1"/>
</dbReference>
<dbReference type="GO" id="GO:0061630">
    <property type="term" value="F:ubiquitin protein ligase activity"/>
    <property type="evidence" value="ECO:0007669"/>
    <property type="project" value="InterPro"/>
</dbReference>
<dbReference type="STRING" id="48709.A0A1D2NG50"/>
<dbReference type="OMA" id="YQHHNRR"/>
<keyword evidence="2" id="KW-0862">Zinc</keyword>
<dbReference type="Gene3D" id="3.30.40.10">
    <property type="entry name" value="Zinc/RING finger domain, C3HC4 (zinc finger)"/>
    <property type="match status" value="1"/>
</dbReference>
<dbReference type="GO" id="GO:0010468">
    <property type="term" value="P:regulation of gene expression"/>
    <property type="evidence" value="ECO:0007669"/>
    <property type="project" value="UniProtKB-ARBA"/>
</dbReference>
<keyword evidence="8" id="KW-1185">Reference proteome</keyword>
<protein>
    <submittedName>
        <fullName evidence="7">E3 ubiquitin-protein ligase RNF25</fullName>
    </submittedName>
</protein>
<evidence type="ECO:0000259" key="6">
    <source>
        <dbReference type="PROSITE" id="PS50908"/>
    </source>
</evidence>
<evidence type="ECO:0000256" key="4">
    <source>
        <dbReference type="SAM" id="MobiDB-lite"/>
    </source>
</evidence>
<comment type="caution">
    <text evidence="7">The sequence shown here is derived from an EMBL/GenBank/DDBJ whole genome shotgun (WGS) entry which is preliminary data.</text>
</comment>
<dbReference type="Proteomes" id="UP000094527">
    <property type="component" value="Unassembled WGS sequence"/>
</dbReference>
<dbReference type="InterPro" id="IPR016135">
    <property type="entry name" value="UBQ-conjugating_enzyme/RWD"/>
</dbReference>
<evidence type="ECO:0000313" key="8">
    <source>
        <dbReference type="Proteomes" id="UP000094527"/>
    </source>
</evidence>
<dbReference type="PANTHER" id="PTHR13198:SF4">
    <property type="entry name" value="E3 UBIQUITIN-PROTEIN LIGASE RNF25"/>
    <property type="match status" value="1"/>
</dbReference>
<dbReference type="OrthoDB" id="432311at2759"/>
<evidence type="ECO:0000256" key="3">
    <source>
        <dbReference type="PROSITE-ProRule" id="PRU00175"/>
    </source>
</evidence>
<keyword evidence="1 3" id="KW-0479">Metal-binding</keyword>
<feature type="compositionally biased region" description="Low complexity" evidence="4">
    <location>
        <begin position="250"/>
        <end position="266"/>
    </location>
</feature>
<proteinExistence type="predicted"/>
<dbReference type="CDD" id="cd23818">
    <property type="entry name" value="RWD_RNF25"/>
    <property type="match status" value="1"/>
</dbReference>
<evidence type="ECO:0000256" key="2">
    <source>
        <dbReference type="ARBA" id="ARBA00022833"/>
    </source>
</evidence>
<dbReference type="InterPro" id="IPR039133">
    <property type="entry name" value="RNF25"/>
</dbReference>
<reference evidence="7 8" key="1">
    <citation type="journal article" date="2016" name="Genome Biol. Evol.">
        <title>Gene Family Evolution Reflects Adaptation to Soil Environmental Stressors in the Genome of the Collembolan Orchesella cincta.</title>
        <authorList>
            <person name="Faddeeva-Vakhrusheva A."/>
            <person name="Derks M.F."/>
            <person name="Anvar S.Y."/>
            <person name="Agamennone V."/>
            <person name="Suring W."/>
            <person name="Smit S."/>
            <person name="van Straalen N.M."/>
            <person name="Roelofs D."/>
        </authorList>
    </citation>
    <scope>NUCLEOTIDE SEQUENCE [LARGE SCALE GENOMIC DNA]</scope>
    <source>
        <tissue evidence="7">Mixed pool</tissue>
    </source>
</reference>
<evidence type="ECO:0000256" key="1">
    <source>
        <dbReference type="ARBA" id="ARBA00022771"/>
    </source>
</evidence>
<gene>
    <name evidence="7" type="ORF">Ocin01_02466</name>
</gene>
<name>A0A1D2NG50_ORCCI</name>
<dbReference type="GO" id="GO:0008270">
    <property type="term" value="F:zinc ion binding"/>
    <property type="evidence" value="ECO:0007669"/>
    <property type="project" value="UniProtKB-KW"/>
</dbReference>
<dbReference type="PROSITE" id="PS50908">
    <property type="entry name" value="RWD"/>
    <property type="match status" value="1"/>
</dbReference>
<feature type="region of interest" description="Disordered" evidence="4">
    <location>
        <begin position="250"/>
        <end position="271"/>
    </location>
</feature>
<feature type="region of interest" description="Disordered" evidence="4">
    <location>
        <begin position="292"/>
        <end position="386"/>
    </location>
</feature>
<dbReference type="Gene3D" id="3.10.110.10">
    <property type="entry name" value="Ubiquitin Conjugating Enzyme"/>
    <property type="match status" value="1"/>
</dbReference>
<dbReference type="GO" id="GO:0009893">
    <property type="term" value="P:positive regulation of metabolic process"/>
    <property type="evidence" value="ECO:0007669"/>
    <property type="project" value="UniProtKB-ARBA"/>
</dbReference>
<dbReference type="GO" id="GO:0033554">
    <property type="term" value="P:cellular response to stress"/>
    <property type="evidence" value="ECO:0007669"/>
    <property type="project" value="UniProtKB-ARBA"/>
</dbReference>
<dbReference type="InterPro" id="IPR013083">
    <property type="entry name" value="Znf_RING/FYVE/PHD"/>
</dbReference>
<dbReference type="SMART" id="SM00184">
    <property type="entry name" value="RING"/>
    <property type="match status" value="1"/>
</dbReference>
<dbReference type="FunFam" id="3.10.110.10:FF:000050">
    <property type="entry name" value="eIF-2-alpha kinase GCN2"/>
    <property type="match status" value="1"/>
</dbReference>
<dbReference type="SUPFAM" id="SSF54495">
    <property type="entry name" value="UBC-like"/>
    <property type="match status" value="1"/>
</dbReference>
<keyword evidence="1 3" id="KW-0863">Zinc-finger</keyword>
<feature type="domain" description="RING-type" evidence="5">
    <location>
        <begin position="124"/>
        <end position="181"/>
    </location>
</feature>
<feature type="compositionally biased region" description="Basic and acidic residues" evidence="4">
    <location>
        <begin position="367"/>
        <end position="386"/>
    </location>
</feature>
<dbReference type="InterPro" id="IPR001841">
    <property type="entry name" value="Znf_RING"/>
</dbReference>
<accession>A0A1D2NG50</accession>
<dbReference type="SMART" id="SM00591">
    <property type="entry name" value="RWD"/>
    <property type="match status" value="1"/>
</dbReference>
<dbReference type="InterPro" id="IPR006575">
    <property type="entry name" value="RWD_dom"/>
</dbReference>
<dbReference type="AlphaFoldDB" id="A0A1D2NG50"/>
<dbReference type="GO" id="GO:0051246">
    <property type="term" value="P:regulation of protein metabolic process"/>
    <property type="evidence" value="ECO:0007669"/>
    <property type="project" value="UniProtKB-ARBA"/>
</dbReference>
<dbReference type="GO" id="GO:0005634">
    <property type="term" value="C:nucleus"/>
    <property type="evidence" value="ECO:0007669"/>
    <property type="project" value="TreeGrafter"/>
</dbReference>
<dbReference type="PROSITE" id="PS50089">
    <property type="entry name" value="ZF_RING_2"/>
    <property type="match status" value="1"/>
</dbReference>
<dbReference type="Pfam" id="PF05773">
    <property type="entry name" value="RWD"/>
    <property type="match status" value="1"/>
</dbReference>
<evidence type="ECO:0000313" key="7">
    <source>
        <dbReference type="EMBL" id="ODN04217.1"/>
    </source>
</evidence>
<dbReference type="EMBL" id="LJIJ01000051">
    <property type="protein sequence ID" value="ODN04217.1"/>
    <property type="molecule type" value="Genomic_DNA"/>
</dbReference>